<dbReference type="EMBL" id="SACS01000006">
    <property type="protein sequence ID" value="RVU40108.1"/>
    <property type="molecule type" value="Genomic_DNA"/>
</dbReference>
<dbReference type="PANTHER" id="PTHR30154:SF34">
    <property type="entry name" value="TRANSCRIPTIONAL REGULATOR AZLB"/>
    <property type="match status" value="1"/>
</dbReference>
<dbReference type="SUPFAM" id="SSF54909">
    <property type="entry name" value="Dimeric alpha+beta barrel"/>
    <property type="match status" value="1"/>
</dbReference>
<dbReference type="GO" id="GO:0006355">
    <property type="term" value="P:regulation of DNA-templated transcription"/>
    <property type="evidence" value="ECO:0007669"/>
    <property type="project" value="UniProtKB-ARBA"/>
</dbReference>
<dbReference type="InterPro" id="IPR036388">
    <property type="entry name" value="WH-like_DNA-bd_sf"/>
</dbReference>
<dbReference type="InterPro" id="IPR011008">
    <property type="entry name" value="Dimeric_a/b-barrel"/>
</dbReference>
<dbReference type="InterPro" id="IPR000485">
    <property type="entry name" value="AsnC-type_HTH_dom"/>
</dbReference>
<dbReference type="Pfam" id="PF01037">
    <property type="entry name" value="AsnC_trans_reg"/>
    <property type="match status" value="1"/>
</dbReference>
<feature type="domain" description="HTH asnC-type" evidence="4">
    <location>
        <begin position="7"/>
        <end position="68"/>
    </location>
</feature>
<reference evidence="5 6" key="1">
    <citation type="submission" date="2019-01" db="EMBL/GenBank/DDBJ databases">
        <authorList>
            <person name="Chen W.-M."/>
        </authorList>
    </citation>
    <scope>NUCLEOTIDE SEQUENCE [LARGE SCALE GENOMIC DNA]</scope>
    <source>
        <strain evidence="5 6">KYPC3</strain>
    </source>
</reference>
<proteinExistence type="predicted"/>
<protein>
    <submittedName>
        <fullName evidence="5">Lrp/AsnC family transcriptional regulator</fullName>
    </submittedName>
</protein>
<keyword evidence="6" id="KW-1185">Reference proteome</keyword>
<keyword evidence="2" id="KW-0238">DNA-binding</keyword>
<dbReference type="Proteomes" id="UP000283077">
    <property type="component" value="Unassembled WGS sequence"/>
</dbReference>
<organism evidence="5 6">
    <name type="scientific">Rheinheimera riviphila</name>
    <dbReference type="NCBI Taxonomy" id="1834037"/>
    <lineage>
        <taxon>Bacteria</taxon>
        <taxon>Pseudomonadati</taxon>
        <taxon>Pseudomonadota</taxon>
        <taxon>Gammaproteobacteria</taxon>
        <taxon>Chromatiales</taxon>
        <taxon>Chromatiaceae</taxon>
        <taxon>Rheinheimera</taxon>
    </lineage>
</organism>
<evidence type="ECO:0000256" key="1">
    <source>
        <dbReference type="ARBA" id="ARBA00023015"/>
    </source>
</evidence>
<dbReference type="PANTHER" id="PTHR30154">
    <property type="entry name" value="LEUCINE-RESPONSIVE REGULATORY PROTEIN"/>
    <property type="match status" value="1"/>
</dbReference>
<dbReference type="GO" id="GO:0043565">
    <property type="term" value="F:sequence-specific DNA binding"/>
    <property type="evidence" value="ECO:0007669"/>
    <property type="project" value="InterPro"/>
</dbReference>
<dbReference type="PRINTS" id="PR00033">
    <property type="entry name" value="HTHASNC"/>
</dbReference>
<dbReference type="Pfam" id="PF13404">
    <property type="entry name" value="HTH_AsnC-type"/>
    <property type="match status" value="1"/>
</dbReference>
<evidence type="ECO:0000259" key="4">
    <source>
        <dbReference type="PROSITE" id="PS50956"/>
    </source>
</evidence>
<evidence type="ECO:0000313" key="6">
    <source>
        <dbReference type="Proteomes" id="UP000283077"/>
    </source>
</evidence>
<dbReference type="InterPro" id="IPR019887">
    <property type="entry name" value="Tscrpt_reg_AsnC/Lrp_C"/>
</dbReference>
<dbReference type="InterPro" id="IPR019888">
    <property type="entry name" value="Tscrpt_reg_AsnC-like"/>
</dbReference>
<dbReference type="GO" id="GO:0005829">
    <property type="term" value="C:cytosol"/>
    <property type="evidence" value="ECO:0007669"/>
    <property type="project" value="TreeGrafter"/>
</dbReference>
<dbReference type="GO" id="GO:0043200">
    <property type="term" value="P:response to amino acid"/>
    <property type="evidence" value="ECO:0007669"/>
    <property type="project" value="TreeGrafter"/>
</dbReference>
<gene>
    <name evidence="5" type="ORF">EOE67_07600</name>
</gene>
<dbReference type="Gene3D" id="1.10.10.10">
    <property type="entry name" value="Winged helix-like DNA-binding domain superfamily/Winged helix DNA-binding domain"/>
    <property type="match status" value="1"/>
</dbReference>
<dbReference type="CDD" id="cd00090">
    <property type="entry name" value="HTH_ARSR"/>
    <property type="match status" value="1"/>
</dbReference>
<dbReference type="InterPro" id="IPR011991">
    <property type="entry name" value="ArsR-like_HTH"/>
</dbReference>
<accession>A0A437R022</accession>
<dbReference type="Gene3D" id="3.30.70.920">
    <property type="match status" value="1"/>
</dbReference>
<evidence type="ECO:0000256" key="2">
    <source>
        <dbReference type="ARBA" id="ARBA00023125"/>
    </source>
</evidence>
<comment type="caution">
    <text evidence="5">The sequence shown here is derived from an EMBL/GenBank/DDBJ whole genome shotgun (WGS) entry which is preliminary data.</text>
</comment>
<evidence type="ECO:0000313" key="5">
    <source>
        <dbReference type="EMBL" id="RVU40108.1"/>
    </source>
</evidence>
<keyword evidence="1" id="KW-0805">Transcription regulation</keyword>
<evidence type="ECO:0000256" key="3">
    <source>
        <dbReference type="ARBA" id="ARBA00023163"/>
    </source>
</evidence>
<dbReference type="InterPro" id="IPR036390">
    <property type="entry name" value="WH_DNA-bd_sf"/>
</dbReference>
<dbReference type="OrthoDB" id="5476at2"/>
<keyword evidence="3" id="KW-0804">Transcription</keyword>
<dbReference type="SMART" id="SM00344">
    <property type="entry name" value="HTH_ASNC"/>
    <property type="match status" value="1"/>
</dbReference>
<name>A0A437R022_9GAMM</name>
<dbReference type="SUPFAM" id="SSF46785">
    <property type="entry name" value="Winged helix' DNA-binding domain"/>
    <property type="match status" value="1"/>
</dbReference>
<sequence length="147" mass="16465">METLVSDKFDQLIIKALQEDARQSVSAIAEQVHLSRSAVSERLKRLEQSGEIRGYQVLLGHKSMSGVAAYFDIQHNSARCADVIPLLTAIPEVRRCHGISGEIDLMVFVQADSVTRLHQIREELDAHPAIVRIKTHIVLSDWINKAD</sequence>
<dbReference type="AlphaFoldDB" id="A0A437R022"/>
<dbReference type="PROSITE" id="PS50956">
    <property type="entry name" value="HTH_ASNC_2"/>
    <property type="match status" value="1"/>
</dbReference>